<organism evidence="1 2">
    <name type="scientific">Apolygus lucorum</name>
    <name type="common">Small green plant bug</name>
    <name type="synonym">Lygocoris lucorum</name>
    <dbReference type="NCBI Taxonomy" id="248454"/>
    <lineage>
        <taxon>Eukaryota</taxon>
        <taxon>Metazoa</taxon>
        <taxon>Ecdysozoa</taxon>
        <taxon>Arthropoda</taxon>
        <taxon>Hexapoda</taxon>
        <taxon>Insecta</taxon>
        <taxon>Pterygota</taxon>
        <taxon>Neoptera</taxon>
        <taxon>Paraneoptera</taxon>
        <taxon>Hemiptera</taxon>
        <taxon>Heteroptera</taxon>
        <taxon>Panheteroptera</taxon>
        <taxon>Cimicomorpha</taxon>
        <taxon>Miridae</taxon>
        <taxon>Mirini</taxon>
        <taxon>Apolygus</taxon>
    </lineage>
</organism>
<comment type="caution">
    <text evidence="1">The sequence shown here is derived from an EMBL/GenBank/DDBJ whole genome shotgun (WGS) entry which is preliminary data.</text>
</comment>
<dbReference type="AlphaFoldDB" id="A0A6A4K330"/>
<sequence>MYFLTFQIWAIVLISLSTTGILYASDVVTLNLPEPIQRLKERSPNQLLAAMIVELVLATFWVFSSICLLIGLFLDSVSKVGCGVNGYFWYTFCWGVWNFSYIMLQIFTKDGLGVLSIIMSFVWLLIPIGILSYMIIVLHSYYDSLLYEYDDYSSGTSSSGNYYLQIGNVGSR</sequence>
<evidence type="ECO:0000313" key="2">
    <source>
        <dbReference type="Proteomes" id="UP000466442"/>
    </source>
</evidence>
<protein>
    <submittedName>
        <fullName evidence="1">Uncharacterized protein</fullName>
    </submittedName>
</protein>
<dbReference type="Proteomes" id="UP000466442">
    <property type="component" value="Unassembled WGS sequence"/>
</dbReference>
<accession>A0A6A4K330</accession>
<proteinExistence type="predicted"/>
<gene>
    <name evidence="1" type="ORF">GE061_016653</name>
</gene>
<evidence type="ECO:0000313" key="1">
    <source>
        <dbReference type="EMBL" id="KAF6208201.1"/>
    </source>
</evidence>
<name>A0A6A4K330_APOLU</name>
<dbReference type="EMBL" id="WIXP02000007">
    <property type="protein sequence ID" value="KAF6208201.1"/>
    <property type="molecule type" value="Genomic_DNA"/>
</dbReference>
<keyword evidence="2" id="KW-1185">Reference proteome</keyword>
<reference evidence="1" key="1">
    <citation type="journal article" date="2021" name="Mol. Ecol. Resour.">
        <title>Apolygus lucorum genome provides insights into omnivorousness and mesophyll feeding.</title>
        <authorList>
            <person name="Liu Y."/>
            <person name="Liu H."/>
            <person name="Wang H."/>
            <person name="Huang T."/>
            <person name="Liu B."/>
            <person name="Yang B."/>
            <person name="Yin L."/>
            <person name="Li B."/>
            <person name="Zhang Y."/>
            <person name="Zhang S."/>
            <person name="Jiang F."/>
            <person name="Zhang X."/>
            <person name="Ren Y."/>
            <person name="Wang B."/>
            <person name="Wang S."/>
            <person name="Lu Y."/>
            <person name="Wu K."/>
            <person name="Fan W."/>
            <person name="Wang G."/>
        </authorList>
    </citation>
    <scope>NUCLEOTIDE SEQUENCE</scope>
    <source>
        <strain evidence="1">12Hb</strain>
    </source>
</reference>